<dbReference type="GO" id="GO:0005524">
    <property type="term" value="F:ATP binding"/>
    <property type="evidence" value="ECO:0007669"/>
    <property type="project" value="UniProtKB-UniRule"/>
</dbReference>
<dbReference type="EMBL" id="CP041742">
    <property type="protein sequence ID" value="QDQ72597.1"/>
    <property type="molecule type" value="Genomic_DNA"/>
</dbReference>
<keyword evidence="6 15" id="KW-0997">Cell inner membrane</keyword>
<dbReference type="GO" id="GO:0016773">
    <property type="term" value="F:phosphotransferase activity, alcohol group as acceptor"/>
    <property type="evidence" value="ECO:0007669"/>
    <property type="project" value="UniProtKB-UniRule"/>
</dbReference>
<dbReference type="Pfam" id="PF06293">
    <property type="entry name" value="Kdo"/>
    <property type="match status" value="1"/>
</dbReference>
<keyword evidence="12 15" id="KW-0472">Membrane</keyword>
<reference evidence="16 17" key="1">
    <citation type="submission" date="2019-07" db="EMBL/GenBank/DDBJ databases">
        <title>Lysobacter weifangensis sp. nov., isolated from bensulfuron-methyl contaminated farmland soil.</title>
        <authorList>
            <person name="Zhao H."/>
        </authorList>
    </citation>
    <scope>NUCLEOTIDE SEQUENCE [LARGE SCALE GENOMIC DNA]</scope>
    <source>
        <strain evidence="16 17">CC-Bw-6</strain>
    </source>
</reference>
<dbReference type="GO" id="GO:0009244">
    <property type="term" value="P:lipopolysaccharide core region biosynthetic process"/>
    <property type="evidence" value="ECO:0007669"/>
    <property type="project" value="UniProtKB-UniRule"/>
</dbReference>
<dbReference type="HAMAP" id="MF_00521">
    <property type="entry name" value="KDO_kinase"/>
    <property type="match status" value="1"/>
</dbReference>
<keyword evidence="5 15" id="KW-1003">Cell membrane</keyword>
<evidence type="ECO:0000256" key="9">
    <source>
        <dbReference type="ARBA" id="ARBA00022777"/>
    </source>
</evidence>
<comment type="pathway">
    <text evidence="2 15">Bacterial outer membrane biogenesis; LPS core biosynthesis.</text>
</comment>
<evidence type="ECO:0000256" key="3">
    <source>
        <dbReference type="ARBA" id="ARBA00010327"/>
    </source>
</evidence>
<evidence type="ECO:0000256" key="1">
    <source>
        <dbReference type="ARBA" id="ARBA00004515"/>
    </source>
</evidence>
<protein>
    <recommendedName>
        <fullName evidence="13 15">3-deoxy-D-manno-octulosonic acid kinase</fullName>
        <shortName evidence="15">Kdo kinase</shortName>
        <ecNumber evidence="4 15">2.7.1.166</ecNumber>
    </recommendedName>
</protein>
<dbReference type="Gene3D" id="1.10.510.10">
    <property type="entry name" value="Transferase(Phosphotransferase) domain 1"/>
    <property type="match status" value="1"/>
</dbReference>
<dbReference type="AlphaFoldDB" id="A0A516V251"/>
<keyword evidence="9 15" id="KW-0418">Kinase</keyword>
<dbReference type="RefSeq" id="WP_143878113.1">
    <property type="nucleotide sequence ID" value="NZ_BAABLZ010000002.1"/>
</dbReference>
<accession>A0A516V251</accession>
<evidence type="ECO:0000256" key="4">
    <source>
        <dbReference type="ARBA" id="ARBA00011988"/>
    </source>
</evidence>
<comment type="function">
    <text evidence="15">Catalyzes the ATP-dependent phosphorylation of the 3-deoxy-D-manno-octulosonic acid (Kdo) residue in Kdo-lipid IV(A) at the 4-OH position.</text>
</comment>
<dbReference type="GO" id="GO:0005886">
    <property type="term" value="C:plasma membrane"/>
    <property type="evidence" value="ECO:0007669"/>
    <property type="project" value="UniProtKB-SubCell"/>
</dbReference>
<evidence type="ECO:0000256" key="2">
    <source>
        <dbReference type="ARBA" id="ARBA00004713"/>
    </source>
</evidence>
<dbReference type="OrthoDB" id="6854449at2"/>
<dbReference type="InterPro" id="IPR011009">
    <property type="entry name" value="Kinase-like_dom_sf"/>
</dbReference>
<evidence type="ECO:0000256" key="5">
    <source>
        <dbReference type="ARBA" id="ARBA00022475"/>
    </source>
</evidence>
<dbReference type="GO" id="GO:0016301">
    <property type="term" value="F:kinase activity"/>
    <property type="evidence" value="ECO:0007669"/>
    <property type="project" value="UniProtKB-KW"/>
</dbReference>
<dbReference type="EC" id="2.7.1.166" evidence="4 15"/>
<sequence>MVAASAQDVLARFHDPRGDGAILFDPTRQRQATPEQFDPEHWGEHAQRVGSGGRGGAWFVDADGRGLVLRRYLRGGFAARLSRDAYAWRGESHVRSFAEYRLLRELRQRGLAVPAPHAACYWRRGRTYRAAILVERIAGARSLAELAAQKGSAAPWAQTGRLIAAFHHAGLDHADLNAHNVLFDGGGAGWLIDLDRGRLRRPARGWRERNLARLLRSLRKLRGERAVADVDADFAKLKIAYEQAWEQGA</sequence>
<dbReference type="NCBIfam" id="NF002475">
    <property type="entry name" value="PRK01723.1"/>
    <property type="match status" value="1"/>
</dbReference>
<evidence type="ECO:0000256" key="14">
    <source>
        <dbReference type="ARBA" id="ARBA00034417"/>
    </source>
</evidence>
<evidence type="ECO:0000313" key="16">
    <source>
        <dbReference type="EMBL" id="QDQ72597.1"/>
    </source>
</evidence>
<feature type="active site" evidence="15">
    <location>
        <position position="175"/>
    </location>
</feature>
<dbReference type="SUPFAM" id="SSF56112">
    <property type="entry name" value="Protein kinase-like (PK-like)"/>
    <property type="match status" value="1"/>
</dbReference>
<proteinExistence type="inferred from homology"/>
<comment type="catalytic activity">
    <reaction evidence="14 15">
        <text>an alpha-Kdo-(2-&gt;6)-lipid IVA + ATP = a 4-O-phospho-alpha-Kdo-(2-&gt;6)-lipid IVA + ADP + H(+)</text>
        <dbReference type="Rhea" id="RHEA:74271"/>
        <dbReference type="ChEBI" id="CHEBI:15378"/>
        <dbReference type="ChEBI" id="CHEBI:30616"/>
        <dbReference type="ChEBI" id="CHEBI:176428"/>
        <dbReference type="ChEBI" id="CHEBI:193140"/>
        <dbReference type="ChEBI" id="CHEBI:456216"/>
        <dbReference type="EC" id="2.7.1.166"/>
    </reaction>
</comment>
<evidence type="ECO:0000256" key="13">
    <source>
        <dbReference type="ARBA" id="ARBA00029511"/>
    </source>
</evidence>
<dbReference type="Proteomes" id="UP000315891">
    <property type="component" value="Chromosome"/>
</dbReference>
<evidence type="ECO:0000256" key="12">
    <source>
        <dbReference type="ARBA" id="ARBA00023136"/>
    </source>
</evidence>
<evidence type="ECO:0000256" key="15">
    <source>
        <dbReference type="HAMAP-Rule" id="MF_00521"/>
    </source>
</evidence>
<comment type="subcellular location">
    <subcellularLocation>
        <location evidence="1 15">Cell inner membrane</location>
        <topology evidence="1 15">Peripheral membrane protein</topology>
        <orientation evidence="1 15">Cytoplasmic side</orientation>
    </subcellularLocation>
</comment>
<keyword evidence="8 15" id="KW-0547">Nucleotide-binding</keyword>
<keyword evidence="10 15" id="KW-0067">ATP-binding</keyword>
<dbReference type="InterPro" id="IPR022826">
    <property type="entry name" value="KDO_kinase"/>
</dbReference>
<evidence type="ECO:0000256" key="7">
    <source>
        <dbReference type="ARBA" id="ARBA00022679"/>
    </source>
</evidence>
<evidence type="ECO:0000256" key="8">
    <source>
        <dbReference type="ARBA" id="ARBA00022741"/>
    </source>
</evidence>
<comment type="similarity">
    <text evidence="3 15">Belongs to the protein kinase superfamily. KdkA/RfaP family.</text>
</comment>
<gene>
    <name evidence="15" type="primary">kdkA</name>
    <name evidence="16" type="ORF">FNZ56_01240</name>
</gene>
<evidence type="ECO:0000256" key="6">
    <source>
        <dbReference type="ARBA" id="ARBA00022519"/>
    </source>
</evidence>
<dbReference type="UniPathway" id="UPA00958"/>
<evidence type="ECO:0000313" key="17">
    <source>
        <dbReference type="Proteomes" id="UP000315891"/>
    </source>
</evidence>
<evidence type="ECO:0000256" key="10">
    <source>
        <dbReference type="ARBA" id="ARBA00022840"/>
    </source>
</evidence>
<organism evidence="16 17">
    <name type="scientific">Pseudoluteimonas lycopersici</name>
    <dbReference type="NCBI Taxonomy" id="1324796"/>
    <lineage>
        <taxon>Bacteria</taxon>
        <taxon>Pseudomonadati</taxon>
        <taxon>Pseudomonadota</taxon>
        <taxon>Gammaproteobacteria</taxon>
        <taxon>Lysobacterales</taxon>
        <taxon>Lysobacteraceae</taxon>
        <taxon>Pseudoluteimonas</taxon>
    </lineage>
</organism>
<evidence type="ECO:0000256" key="11">
    <source>
        <dbReference type="ARBA" id="ARBA00022985"/>
    </source>
</evidence>
<keyword evidence="11 15" id="KW-0448">Lipopolysaccharide biosynthesis</keyword>
<keyword evidence="17" id="KW-1185">Reference proteome</keyword>
<name>A0A516V251_9GAMM</name>
<keyword evidence="7 15" id="KW-0808">Transferase</keyword>